<dbReference type="EMBL" id="CAJNNW010002936">
    <property type="protein sequence ID" value="CAE8644843.1"/>
    <property type="molecule type" value="Genomic_DNA"/>
</dbReference>
<gene>
    <name evidence="1" type="ORF">PGLA2088_LOCUS3411</name>
</gene>
<organism evidence="1 2">
    <name type="scientific">Polarella glacialis</name>
    <name type="common">Dinoflagellate</name>
    <dbReference type="NCBI Taxonomy" id="89957"/>
    <lineage>
        <taxon>Eukaryota</taxon>
        <taxon>Sar</taxon>
        <taxon>Alveolata</taxon>
        <taxon>Dinophyceae</taxon>
        <taxon>Suessiales</taxon>
        <taxon>Suessiaceae</taxon>
        <taxon>Polarella</taxon>
    </lineage>
</organism>
<protein>
    <recommendedName>
        <fullName evidence="3">Small RNA 2'-O-methyltransferase</fullName>
    </recommendedName>
</protein>
<evidence type="ECO:0008006" key="3">
    <source>
        <dbReference type="Google" id="ProtNLM"/>
    </source>
</evidence>
<name>A0A813I436_POLGL</name>
<proteinExistence type="predicted"/>
<comment type="caution">
    <text evidence="1">The sequence shown here is derived from an EMBL/GenBank/DDBJ whole genome shotgun (WGS) entry which is preliminary data.</text>
</comment>
<dbReference type="Proteomes" id="UP000626109">
    <property type="component" value="Unassembled WGS sequence"/>
</dbReference>
<dbReference type="InterPro" id="IPR029063">
    <property type="entry name" value="SAM-dependent_MTases_sf"/>
</dbReference>
<feature type="non-terminal residue" evidence="1">
    <location>
        <position position="1"/>
    </location>
</feature>
<dbReference type="SUPFAM" id="SSF53335">
    <property type="entry name" value="S-adenosyl-L-methionine-dependent methyltransferases"/>
    <property type="match status" value="1"/>
</dbReference>
<reference evidence="1" key="1">
    <citation type="submission" date="2021-02" db="EMBL/GenBank/DDBJ databases">
        <authorList>
            <person name="Dougan E. K."/>
            <person name="Rhodes N."/>
            <person name="Thang M."/>
            <person name="Chan C."/>
        </authorList>
    </citation>
    <scope>NUCLEOTIDE SEQUENCE</scope>
</reference>
<dbReference type="AlphaFoldDB" id="A0A813I436"/>
<sequence length="132" mass="14031">NGSTVVHPVAGQIDVEFRLPLNHVVADDLFASVLAEKVLTSASSLTDLGAGVGQFGHSLKARLPNLAYYGYDGGGNVEEFTSGYVSFADLTVPLSLKQTDWVFSSEVGEHIPNQHEAQVIANIHAHNCKGVV</sequence>
<evidence type="ECO:0000313" key="1">
    <source>
        <dbReference type="EMBL" id="CAE8644843.1"/>
    </source>
</evidence>
<evidence type="ECO:0000313" key="2">
    <source>
        <dbReference type="Proteomes" id="UP000626109"/>
    </source>
</evidence>
<dbReference type="Gene3D" id="3.40.50.150">
    <property type="entry name" value="Vaccinia Virus protein VP39"/>
    <property type="match status" value="1"/>
</dbReference>
<accession>A0A813I436</accession>